<accession>A0A401TRU2</accession>
<dbReference type="PANTHER" id="PTHR13947">
    <property type="entry name" value="GNAT FAMILY N-ACETYLTRANSFERASE"/>
    <property type="match status" value="1"/>
</dbReference>
<dbReference type="CDD" id="cd04301">
    <property type="entry name" value="NAT_SF"/>
    <property type="match status" value="1"/>
</dbReference>
<keyword evidence="2" id="KW-1133">Transmembrane helix</keyword>
<dbReference type="STRING" id="137246.A0A401TRU2"/>
<keyword evidence="2" id="KW-0472">Membrane</keyword>
<evidence type="ECO:0000259" key="3">
    <source>
        <dbReference type="PROSITE" id="PS51186"/>
    </source>
</evidence>
<gene>
    <name evidence="4" type="ORF">chiPu_0029200</name>
</gene>
<dbReference type="Proteomes" id="UP000287033">
    <property type="component" value="Unassembled WGS sequence"/>
</dbReference>
<keyword evidence="1" id="KW-0808">Transferase</keyword>
<feature type="domain" description="N-acetyltransferase" evidence="3">
    <location>
        <begin position="72"/>
        <end position="223"/>
    </location>
</feature>
<comment type="caution">
    <text evidence="4">The sequence shown here is derived from an EMBL/GenBank/DDBJ whole genome shotgun (WGS) entry which is preliminary data.</text>
</comment>
<dbReference type="PANTHER" id="PTHR13947:SF58">
    <property type="entry name" value="8B (PUTATIVE,_PSEUDO-RELATED"/>
    <property type="match status" value="1"/>
</dbReference>
<dbReference type="Pfam" id="PF00583">
    <property type="entry name" value="Acetyltransf_1"/>
    <property type="match status" value="1"/>
</dbReference>
<dbReference type="SUPFAM" id="SSF55729">
    <property type="entry name" value="Acyl-CoA N-acyltransferases (Nat)"/>
    <property type="match status" value="1"/>
</dbReference>
<dbReference type="PROSITE" id="PS51186">
    <property type="entry name" value="GNAT"/>
    <property type="match status" value="1"/>
</dbReference>
<dbReference type="Gene3D" id="3.40.630.30">
    <property type="match status" value="1"/>
</dbReference>
<dbReference type="InterPro" id="IPR000182">
    <property type="entry name" value="GNAT_dom"/>
</dbReference>
<proteinExistence type="predicted"/>
<reference evidence="4 5" key="1">
    <citation type="journal article" date="2018" name="Nat. Ecol. Evol.">
        <title>Shark genomes provide insights into elasmobranch evolution and the origin of vertebrates.</title>
        <authorList>
            <person name="Hara Y"/>
            <person name="Yamaguchi K"/>
            <person name="Onimaru K"/>
            <person name="Kadota M"/>
            <person name="Koyanagi M"/>
            <person name="Keeley SD"/>
            <person name="Tatsumi K"/>
            <person name="Tanaka K"/>
            <person name="Motone F"/>
            <person name="Kageyama Y"/>
            <person name="Nozu R"/>
            <person name="Adachi N"/>
            <person name="Nishimura O"/>
            <person name="Nakagawa R"/>
            <person name="Tanegashima C"/>
            <person name="Kiyatake I"/>
            <person name="Matsumoto R"/>
            <person name="Murakumo K"/>
            <person name="Nishida K"/>
            <person name="Terakita A"/>
            <person name="Kuratani S"/>
            <person name="Sato K"/>
            <person name="Hyodo S Kuraku.S."/>
        </authorList>
    </citation>
    <scope>NUCLEOTIDE SEQUENCE [LARGE SCALE GENOMIC DNA]</scope>
</reference>
<organism evidence="4 5">
    <name type="scientific">Chiloscyllium punctatum</name>
    <name type="common">Brownbanded bambooshark</name>
    <name type="synonym">Hemiscyllium punctatum</name>
    <dbReference type="NCBI Taxonomy" id="137246"/>
    <lineage>
        <taxon>Eukaryota</taxon>
        <taxon>Metazoa</taxon>
        <taxon>Chordata</taxon>
        <taxon>Craniata</taxon>
        <taxon>Vertebrata</taxon>
        <taxon>Chondrichthyes</taxon>
        <taxon>Elasmobranchii</taxon>
        <taxon>Galeomorphii</taxon>
        <taxon>Galeoidea</taxon>
        <taxon>Orectolobiformes</taxon>
        <taxon>Hemiscylliidae</taxon>
        <taxon>Chiloscyllium</taxon>
    </lineage>
</organism>
<dbReference type="EMBL" id="BEZZ01150687">
    <property type="protein sequence ID" value="GCC45364.1"/>
    <property type="molecule type" value="Genomic_DNA"/>
</dbReference>
<protein>
    <recommendedName>
        <fullName evidence="3">N-acetyltransferase domain-containing protein</fullName>
    </recommendedName>
</protein>
<feature type="transmembrane region" description="Helical" evidence="2">
    <location>
        <begin position="65"/>
        <end position="85"/>
    </location>
</feature>
<dbReference type="GO" id="GO:0008080">
    <property type="term" value="F:N-acetyltransferase activity"/>
    <property type="evidence" value="ECO:0007669"/>
    <property type="project" value="InterPro"/>
</dbReference>
<dbReference type="AlphaFoldDB" id="A0A401TRU2"/>
<dbReference type="OMA" id="FEHVYPA"/>
<evidence type="ECO:0000313" key="4">
    <source>
        <dbReference type="EMBL" id="GCC45364.1"/>
    </source>
</evidence>
<sequence length="229" mass="24244">MPAIAGVTIRPFRPGDLREAQSIVGTGLMGLVPTAFRRAASSPSNLALVSALGGAAYALGRSPGWALAIGLTALGLLYLLCRGLLSAYVREVLRTDMADVEGSYLRREGCGFWVAQREVPGGGGGGELVGTVALAREPAVPGACRLLRLSVRRSARRRGVAEGLVQTALAFATAHGYRRCVLETSVLQQAALGLYRKLGFRTVASELPAKSALLTYLTKITLTHLEKWL</sequence>
<keyword evidence="2" id="KW-0812">Transmembrane</keyword>
<evidence type="ECO:0000256" key="1">
    <source>
        <dbReference type="ARBA" id="ARBA00022679"/>
    </source>
</evidence>
<dbReference type="OrthoDB" id="41532at2759"/>
<evidence type="ECO:0000313" key="5">
    <source>
        <dbReference type="Proteomes" id="UP000287033"/>
    </source>
</evidence>
<dbReference type="InterPro" id="IPR016181">
    <property type="entry name" value="Acyl_CoA_acyltransferase"/>
</dbReference>
<dbReference type="InterPro" id="IPR050769">
    <property type="entry name" value="NAT_camello-type"/>
</dbReference>
<keyword evidence="5" id="KW-1185">Reference proteome</keyword>
<name>A0A401TRU2_CHIPU</name>
<evidence type="ECO:0000256" key="2">
    <source>
        <dbReference type="SAM" id="Phobius"/>
    </source>
</evidence>